<organism evidence="1 2">
    <name type="scientific">Oryzias latipes</name>
    <name type="common">Japanese rice fish</name>
    <name type="synonym">Japanese killifish</name>
    <dbReference type="NCBI Taxonomy" id="8090"/>
    <lineage>
        <taxon>Eukaryota</taxon>
        <taxon>Metazoa</taxon>
        <taxon>Chordata</taxon>
        <taxon>Craniata</taxon>
        <taxon>Vertebrata</taxon>
        <taxon>Euteleostomi</taxon>
        <taxon>Actinopterygii</taxon>
        <taxon>Neopterygii</taxon>
        <taxon>Teleostei</taxon>
        <taxon>Neoteleostei</taxon>
        <taxon>Acanthomorphata</taxon>
        <taxon>Ovalentaria</taxon>
        <taxon>Atherinomorphae</taxon>
        <taxon>Beloniformes</taxon>
        <taxon>Adrianichthyidae</taxon>
        <taxon>Oryziinae</taxon>
        <taxon>Oryzias</taxon>
    </lineage>
</organism>
<proteinExistence type="predicted"/>
<evidence type="ECO:0000313" key="1">
    <source>
        <dbReference type="Ensembl" id="ENSORLP00000043346.1"/>
    </source>
</evidence>
<gene>
    <name evidence="1" type="primary">LOC101173813</name>
</gene>
<keyword evidence="2" id="KW-1185">Reference proteome</keyword>
<dbReference type="Bgee" id="ENSORLG00000022649">
    <property type="expression patterns" value="Expressed in pharyngeal gill and 11 other cell types or tissues"/>
</dbReference>
<reference evidence="1" key="3">
    <citation type="submission" date="2025-09" db="UniProtKB">
        <authorList>
            <consortium name="Ensembl"/>
        </authorList>
    </citation>
    <scope>IDENTIFICATION</scope>
    <source>
        <strain evidence="1">Hd-rR</strain>
    </source>
</reference>
<dbReference type="GeneTree" id="ENSGT00690000103873"/>
<accession>A0A3B3IHF6</accession>
<dbReference type="AlphaFoldDB" id="A0A3B3IHF6"/>
<protein>
    <recommendedName>
        <fullName evidence="3">LRAT domain-containing protein</fullName>
    </recommendedName>
</protein>
<sequence length="122" mass="13211">HADLSRPELTDLYNSRVMSAEKMTRRMGSSSSGSGIFSHSGVRLTLEDGSQWLVHKGDGYGDTSETVATRASGMSSDWKVTQTKDIHGSQRVADYVRAGGSDYNLITDNCHHASGRMMKLGG</sequence>
<dbReference type="Proteomes" id="UP000001038">
    <property type="component" value="Chromosome 16"/>
</dbReference>
<evidence type="ECO:0008006" key="3">
    <source>
        <dbReference type="Google" id="ProtNLM"/>
    </source>
</evidence>
<dbReference type="InParanoid" id="A0A3B3IHF6"/>
<evidence type="ECO:0000313" key="2">
    <source>
        <dbReference type="Proteomes" id="UP000001038"/>
    </source>
</evidence>
<name>A0A3B3IHF6_ORYLA</name>
<reference evidence="1" key="2">
    <citation type="submission" date="2025-08" db="UniProtKB">
        <authorList>
            <consortium name="Ensembl"/>
        </authorList>
    </citation>
    <scope>IDENTIFICATION</scope>
    <source>
        <strain evidence="1">Hd-rR</strain>
    </source>
</reference>
<reference evidence="1 2" key="1">
    <citation type="journal article" date="2007" name="Nature">
        <title>The medaka draft genome and insights into vertebrate genome evolution.</title>
        <authorList>
            <person name="Kasahara M."/>
            <person name="Naruse K."/>
            <person name="Sasaki S."/>
            <person name="Nakatani Y."/>
            <person name="Qu W."/>
            <person name="Ahsan B."/>
            <person name="Yamada T."/>
            <person name="Nagayasu Y."/>
            <person name="Doi K."/>
            <person name="Kasai Y."/>
            <person name="Jindo T."/>
            <person name="Kobayashi D."/>
            <person name="Shimada A."/>
            <person name="Toyoda A."/>
            <person name="Kuroki Y."/>
            <person name="Fujiyama A."/>
            <person name="Sasaki T."/>
            <person name="Shimizu A."/>
            <person name="Asakawa S."/>
            <person name="Shimizu N."/>
            <person name="Hashimoto S."/>
            <person name="Yang J."/>
            <person name="Lee Y."/>
            <person name="Matsushima K."/>
            <person name="Sugano S."/>
            <person name="Sakaizumi M."/>
            <person name="Narita T."/>
            <person name="Ohishi K."/>
            <person name="Haga S."/>
            <person name="Ohta F."/>
            <person name="Nomoto H."/>
            <person name="Nogata K."/>
            <person name="Morishita T."/>
            <person name="Endo T."/>
            <person name="Shin-I T."/>
            <person name="Takeda H."/>
            <person name="Morishita S."/>
            <person name="Kohara Y."/>
        </authorList>
    </citation>
    <scope>NUCLEOTIDE SEQUENCE [LARGE SCALE GENOMIC DNA]</scope>
    <source>
        <strain evidence="1 2">Hd-rR</strain>
    </source>
</reference>
<dbReference type="Ensembl" id="ENSORLT00000037466.1">
    <property type="protein sequence ID" value="ENSORLP00000043346.1"/>
    <property type="gene ID" value="ENSORLG00000022649.1"/>
</dbReference>